<keyword evidence="2" id="KW-1185">Reference proteome</keyword>
<evidence type="ECO:0008006" key="3">
    <source>
        <dbReference type="Google" id="ProtNLM"/>
    </source>
</evidence>
<accession>A0A1V9ZHN3</accession>
<name>A0A1V9ZHN3_ACHHY</name>
<dbReference type="EMBL" id="JNBR01000103">
    <property type="protein sequence ID" value="OQR97499.1"/>
    <property type="molecule type" value="Genomic_DNA"/>
</dbReference>
<sequence>MSRSVAELRLPEAILPKYADFVYKVALRAVKFRVRFHWLPRTQQDCLFCSKRETCDNFFVACDYIKDI</sequence>
<protein>
    <recommendedName>
        <fullName evidence="3">Reverse transcriptase zinc-binding domain-containing protein</fullName>
    </recommendedName>
</protein>
<evidence type="ECO:0000313" key="1">
    <source>
        <dbReference type="EMBL" id="OQR97499.1"/>
    </source>
</evidence>
<gene>
    <name evidence="1" type="ORF">ACHHYP_20508</name>
</gene>
<evidence type="ECO:0000313" key="2">
    <source>
        <dbReference type="Proteomes" id="UP000243579"/>
    </source>
</evidence>
<dbReference type="AlphaFoldDB" id="A0A1V9ZHN3"/>
<comment type="caution">
    <text evidence="1">The sequence shown here is derived from an EMBL/GenBank/DDBJ whole genome shotgun (WGS) entry which is preliminary data.</text>
</comment>
<dbReference type="Proteomes" id="UP000243579">
    <property type="component" value="Unassembled WGS sequence"/>
</dbReference>
<proteinExistence type="predicted"/>
<reference evidence="1 2" key="1">
    <citation type="journal article" date="2014" name="Genome Biol. Evol.">
        <title>The secreted proteins of Achlya hypogyna and Thraustotheca clavata identify the ancestral oomycete secretome and reveal gene acquisitions by horizontal gene transfer.</title>
        <authorList>
            <person name="Misner I."/>
            <person name="Blouin N."/>
            <person name="Leonard G."/>
            <person name="Richards T.A."/>
            <person name="Lane C.E."/>
        </authorList>
    </citation>
    <scope>NUCLEOTIDE SEQUENCE [LARGE SCALE GENOMIC DNA]</scope>
    <source>
        <strain evidence="1 2">ATCC 48635</strain>
    </source>
</reference>
<organism evidence="1 2">
    <name type="scientific">Achlya hypogyna</name>
    <name type="common">Oomycete</name>
    <name type="synonym">Protoachlya hypogyna</name>
    <dbReference type="NCBI Taxonomy" id="1202772"/>
    <lineage>
        <taxon>Eukaryota</taxon>
        <taxon>Sar</taxon>
        <taxon>Stramenopiles</taxon>
        <taxon>Oomycota</taxon>
        <taxon>Saprolegniomycetes</taxon>
        <taxon>Saprolegniales</taxon>
        <taxon>Achlyaceae</taxon>
        <taxon>Achlya</taxon>
    </lineage>
</organism>